<sequence>MRILIVGGTRFVGRHIAAAALAAGHELTLLHRGKTGASLFPEATHLLADRNEDLSLLKANSWDATIDVSGYFPHQIDSLAAALDGNGGQYVFISSVSAYEAPEQPGFTEDSPLRTLTGPVPTSGITEENYGGLKTLCERAATEHFGQSTLIVRPTYVIGPHDHSGRFTYWVHRLARGGEVLAPGLANSPIQLIDARDMADWIVELVQAGRGGAFHAVAPWQTFADMLEAIASQVAPVGTRLSWRDPEFLLRHGATGELLPLWAAGDDEDALLNTADPAAAIAAGLRPRPLAESIADILRLEPAPDHLGYLRPEREAELLSLEP</sequence>
<proteinExistence type="predicted"/>
<name>A0A8J3QJB5_9ACTN</name>
<dbReference type="GO" id="GO:0005737">
    <property type="term" value="C:cytoplasm"/>
    <property type="evidence" value="ECO:0007669"/>
    <property type="project" value="TreeGrafter"/>
</dbReference>
<protein>
    <recommendedName>
        <fullName evidence="1">NAD-dependent epimerase/dehydratase domain-containing protein</fullName>
    </recommendedName>
</protein>
<evidence type="ECO:0000313" key="2">
    <source>
        <dbReference type="EMBL" id="GIH10774.1"/>
    </source>
</evidence>
<dbReference type="Gene3D" id="3.40.50.720">
    <property type="entry name" value="NAD(P)-binding Rossmann-like Domain"/>
    <property type="match status" value="2"/>
</dbReference>
<dbReference type="InterPro" id="IPR001509">
    <property type="entry name" value="Epimerase_deHydtase"/>
</dbReference>
<dbReference type="RefSeq" id="WP_203914494.1">
    <property type="nucleotide sequence ID" value="NZ_BONY01000106.1"/>
</dbReference>
<organism evidence="2 3">
    <name type="scientific">Rhizocola hellebori</name>
    <dbReference type="NCBI Taxonomy" id="1392758"/>
    <lineage>
        <taxon>Bacteria</taxon>
        <taxon>Bacillati</taxon>
        <taxon>Actinomycetota</taxon>
        <taxon>Actinomycetes</taxon>
        <taxon>Micromonosporales</taxon>
        <taxon>Micromonosporaceae</taxon>
        <taxon>Rhizocola</taxon>
    </lineage>
</organism>
<dbReference type="GO" id="GO:0004029">
    <property type="term" value="F:aldehyde dehydrogenase (NAD+) activity"/>
    <property type="evidence" value="ECO:0007669"/>
    <property type="project" value="TreeGrafter"/>
</dbReference>
<reference evidence="2" key="1">
    <citation type="submission" date="2021-01" db="EMBL/GenBank/DDBJ databases">
        <title>Whole genome shotgun sequence of Rhizocola hellebori NBRC 109834.</title>
        <authorList>
            <person name="Komaki H."/>
            <person name="Tamura T."/>
        </authorList>
    </citation>
    <scope>NUCLEOTIDE SEQUENCE</scope>
    <source>
        <strain evidence="2">NBRC 109834</strain>
    </source>
</reference>
<dbReference type="Pfam" id="PF01370">
    <property type="entry name" value="Epimerase"/>
    <property type="match status" value="2"/>
</dbReference>
<evidence type="ECO:0000259" key="1">
    <source>
        <dbReference type="Pfam" id="PF01370"/>
    </source>
</evidence>
<dbReference type="Proteomes" id="UP000612899">
    <property type="component" value="Unassembled WGS sequence"/>
</dbReference>
<dbReference type="PANTHER" id="PTHR48079:SF6">
    <property type="entry name" value="NAD(P)-BINDING DOMAIN-CONTAINING PROTEIN-RELATED"/>
    <property type="match status" value="1"/>
</dbReference>
<feature type="domain" description="NAD-dependent epimerase/dehydratase" evidence="1">
    <location>
        <begin position="80"/>
        <end position="210"/>
    </location>
</feature>
<dbReference type="PANTHER" id="PTHR48079">
    <property type="entry name" value="PROTEIN YEEZ"/>
    <property type="match status" value="1"/>
</dbReference>
<comment type="caution">
    <text evidence="2">The sequence shown here is derived from an EMBL/GenBank/DDBJ whole genome shotgun (WGS) entry which is preliminary data.</text>
</comment>
<dbReference type="EMBL" id="BONY01000106">
    <property type="protein sequence ID" value="GIH10774.1"/>
    <property type="molecule type" value="Genomic_DNA"/>
</dbReference>
<dbReference type="InterPro" id="IPR036291">
    <property type="entry name" value="NAD(P)-bd_dom_sf"/>
</dbReference>
<dbReference type="InterPro" id="IPR051783">
    <property type="entry name" value="NAD(P)-dependent_oxidoreduct"/>
</dbReference>
<accession>A0A8J3QJB5</accession>
<dbReference type="SUPFAM" id="SSF51735">
    <property type="entry name" value="NAD(P)-binding Rossmann-fold domains"/>
    <property type="match status" value="1"/>
</dbReference>
<evidence type="ECO:0000313" key="3">
    <source>
        <dbReference type="Proteomes" id="UP000612899"/>
    </source>
</evidence>
<gene>
    <name evidence="2" type="ORF">Rhe02_88410</name>
</gene>
<keyword evidence="3" id="KW-1185">Reference proteome</keyword>
<dbReference type="AlphaFoldDB" id="A0A8J3QJB5"/>
<feature type="domain" description="NAD-dependent epimerase/dehydratase" evidence="1">
    <location>
        <begin position="3"/>
        <end position="66"/>
    </location>
</feature>